<protein>
    <submittedName>
        <fullName evidence="2">Uncharacterized protein</fullName>
    </submittedName>
</protein>
<accession>A0ABV9SHF7</accession>
<name>A0ABV9SHF7_9ACTN</name>
<evidence type="ECO:0000313" key="3">
    <source>
        <dbReference type="Proteomes" id="UP001595858"/>
    </source>
</evidence>
<gene>
    <name evidence="2" type="ORF">ACFPCZ_01565</name>
</gene>
<organism evidence="2 3">
    <name type="scientific">Streptomonospora arabica</name>
    <dbReference type="NCBI Taxonomy" id="412417"/>
    <lineage>
        <taxon>Bacteria</taxon>
        <taxon>Bacillati</taxon>
        <taxon>Actinomycetota</taxon>
        <taxon>Actinomycetes</taxon>
        <taxon>Streptosporangiales</taxon>
        <taxon>Nocardiopsidaceae</taxon>
        <taxon>Streptomonospora</taxon>
    </lineage>
</organism>
<evidence type="ECO:0000256" key="1">
    <source>
        <dbReference type="SAM" id="MobiDB-lite"/>
    </source>
</evidence>
<dbReference type="EMBL" id="JBHSIY010000002">
    <property type="protein sequence ID" value="MFC4865307.1"/>
    <property type="molecule type" value="Genomic_DNA"/>
</dbReference>
<feature type="region of interest" description="Disordered" evidence="1">
    <location>
        <begin position="34"/>
        <end position="60"/>
    </location>
</feature>
<evidence type="ECO:0000313" key="2">
    <source>
        <dbReference type="EMBL" id="MFC4865307.1"/>
    </source>
</evidence>
<reference evidence="3" key="1">
    <citation type="journal article" date="2019" name="Int. J. Syst. Evol. Microbiol.">
        <title>The Global Catalogue of Microorganisms (GCM) 10K type strain sequencing project: providing services to taxonomists for standard genome sequencing and annotation.</title>
        <authorList>
            <consortium name="The Broad Institute Genomics Platform"/>
            <consortium name="The Broad Institute Genome Sequencing Center for Infectious Disease"/>
            <person name="Wu L."/>
            <person name="Ma J."/>
        </authorList>
    </citation>
    <scope>NUCLEOTIDE SEQUENCE [LARGE SCALE GENOMIC DNA]</scope>
    <source>
        <strain evidence="3">CGMCC 4.7304</strain>
    </source>
</reference>
<dbReference type="RefSeq" id="WP_344144343.1">
    <property type="nucleotide sequence ID" value="NZ_BAAAQI010000009.1"/>
</dbReference>
<dbReference type="SUPFAM" id="SSF56112">
    <property type="entry name" value="Protein kinase-like (PK-like)"/>
    <property type="match status" value="1"/>
</dbReference>
<comment type="caution">
    <text evidence="2">The sequence shown here is derived from an EMBL/GenBank/DDBJ whole genome shotgun (WGS) entry which is preliminary data.</text>
</comment>
<sequence length="119" mass="12775">MRRVGDPVHRPATAAAPALHRLLRHLRREAFECPEPLGSDERDTEKPTCVRGDVHGRSRPLRSGARLVSAAVLLRRLRDTGAAFATGARGPVAAAAPVAAEVTCHGDAAPYNRAVRKRS</sequence>
<dbReference type="Proteomes" id="UP001595858">
    <property type="component" value="Unassembled WGS sequence"/>
</dbReference>
<proteinExistence type="predicted"/>
<feature type="compositionally biased region" description="Basic and acidic residues" evidence="1">
    <location>
        <begin position="39"/>
        <end position="56"/>
    </location>
</feature>
<keyword evidence="3" id="KW-1185">Reference proteome</keyword>
<dbReference type="InterPro" id="IPR011009">
    <property type="entry name" value="Kinase-like_dom_sf"/>
</dbReference>